<evidence type="ECO:0000256" key="6">
    <source>
        <dbReference type="ARBA" id="ARBA00023316"/>
    </source>
</evidence>
<organism evidence="9 10">
    <name type="scientific">Candidatus Ventrousia excrementavium</name>
    <dbReference type="NCBI Taxonomy" id="2840961"/>
    <lineage>
        <taxon>Bacteria</taxon>
        <taxon>Bacillati</taxon>
        <taxon>Bacillota</taxon>
        <taxon>Clostridia</taxon>
        <taxon>Eubacteriales</taxon>
        <taxon>Clostridiaceae</taxon>
        <taxon>Clostridiaceae incertae sedis</taxon>
        <taxon>Candidatus Ventrousia</taxon>
    </lineage>
</organism>
<dbReference type="EC" id="4.2.2.29" evidence="7"/>
<comment type="catalytic activity">
    <reaction evidence="7">
        <text>a peptidoglycan chain = a peptidoglycan chain with N-acetyl-1,6-anhydromuramyl-[peptide] at the reducing end + a peptidoglycan chain with N-acetylglucosamine at the non-reducing end.</text>
        <dbReference type="EC" id="4.2.2.29"/>
    </reaction>
</comment>
<evidence type="ECO:0000256" key="3">
    <source>
        <dbReference type="ARBA" id="ARBA00022989"/>
    </source>
</evidence>
<sequence>MEPVKRNNSSASSGSHRAAGRPPQKKKKKRSAAGVLGGTLSYILMVLGVSFILSTIAILVANDMFALVKDDNTVMLEFDEDLTPSEMGAVLQENGLIKYRWIFTLFANLKDVDTFSSGTFQLSASMDYGQMISTLQRESTYQETVDVTIPEGYTIAQIAELMEKARVCGSEDFIETANTYDFAHEMLQDVPMVENRLEGYLFPDTYEFYVNDRPVSVINKMLNNFVDKYTEEMIALTEEKGMTIAEVVNIASLIERECMVADEQTMISGVIHNRLNNSDEYPYLDIDASLLYAIGHKEELTAEDLQTDTPYNTRMYPGLPPTAICNPGISAMLAALQPAEHDYYYYVANPQTGEHVFSRTLEEHNQAVAEMRALEDE</sequence>
<evidence type="ECO:0000256" key="5">
    <source>
        <dbReference type="ARBA" id="ARBA00023239"/>
    </source>
</evidence>
<dbReference type="GO" id="GO:0005886">
    <property type="term" value="C:plasma membrane"/>
    <property type="evidence" value="ECO:0007669"/>
    <property type="project" value="UniProtKB-SubCell"/>
</dbReference>
<dbReference type="Gene3D" id="3.30.160.60">
    <property type="entry name" value="Classic Zinc Finger"/>
    <property type="match status" value="1"/>
</dbReference>
<dbReference type="PANTHER" id="PTHR30518">
    <property type="entry name" value="ENDOLYTIC MUREIN TRANSGLYCOSYLASE"/>
    <property type="match status" value="1"/>
</dbReference>
<protein>
    <recommendedName>
        <fullName evidence="7">Endolytic murein transglycosylase</fullName>
        <ecNumber evidence="7">4.2.2.29</ecNumber>
    </recommendedName>
    <alternativeName>
        <fullName evidence="7">Peptidoglycan lytic transglycosylase</fullName>
    </alternativeName>
    <alternativeName>
        <fullName evidence="7">Peptidoglycan polymerization terminase</fullName>
    </alternativeName>
</protein>
<keyword evidence="5 7" id="KW-0456">Lyase</keyword>
<evidence type="ECO:0000313" key="10">
    <source>
        <dbReference type="Proteomes" id="UP000824073"/>
    </source>
</evidence>
<feature type="region of interest" description="Disordered" evidence="8">
    <location>
        <begin position="1"/>
        <end position="31"/>
    </location>
</feature>
<dbReference type="HAMAP" id="MF_02065">
    <property type="entry name" value="MltG"/>
    <property type="match status" value="1"/>
</dbReference>
<dbReference type="GO" id="GO:0008932">
    <property type="term" value="F:lytic endotransglycosylase activity"/>
    <property type="evidence" value="ECO:0007669"/>
    <property type="project" value="UniProtKB-UniRule"/>
</dbReference>
<dbReference type="GO" id="GO:0009252">
    <property type="term" value="P:peptidoglycan biosynthetic process"/>
    <property type="evidence" value="ECO:0007669"/>
    <property type="project" value="UniProtKB-UniRule"/>
</dbReference>
<keyword evidence="6 7" id="KW-0961">Cell wall biogenesis/degradation</keyword>
<evidence type="ECO:0000256" key="1">
    <source>
        <dbReference type="ARBA" id="ARBA00022475"/>
    </source>
</evidence>
<keyword evidence="2 7" id="KW-0812">Transmembrane</keyword>
<dbReference type="Pfam" id="PF02618">
    <property type="entry name" value="YceG"/>
    <property type="match status" value="1"/>
</dbReference>
<dbReference type="EMBL" id="DVMR01000051">
    <property type="protein sequence ID" value="HIU43915.1"/>
    <property type="molecule type" value="Genomic_DNA"/>
</dbReference>
<feature type="compositionally biased region" description="Low complexity" evidence="8">
    <location>
        <begin position="1"/>
        <end position="21"/>
    </location>
</feature>
<dbReference type="GO" id="GO:0071555">
    <property type="term" value="P:cell wall organization"/>
    <property type="evidence" value="ECO:0007669"/>
    <property type="project" value="UniProtKB-KW"/>
</dbReference>
<keyword evidence="4 7" id="KW-0472">Membrane</keyword>
<proteinExistence type="inferred from homology"/>
<comment type="similarity">
    <text evidence="7">Belongs to the transglycosylase MltG family.</text>
</comment>
<name>A0A9D1LLA1_9CLOT</name>
<dbReference type="Proteomes" id="UP000824073">
    <property type="component" value="Unassembled WGS sequence"/>
</dbReference>
<feature type="transmembrane region" description="Helical" evidence="7">
    <location>
        <begin position="35"/>
        <end position="61"/>
    </location>
</feature>
<evidence type="ECO:0000256" key="4">
    <source>
        <dbReference type="ARBA" id="ARBA00023136"/>
    </source>
</evidence>
<evidence type="ECO:0000256" key="7">
    <source>
        <dbReference type="HAMAP-Rule" id="MF_02065"/>
    </source>
</evidence>
<comment type="subcellular location">
    <subcellularLocation>
        <location evidence="7">Cell membrane</location>
        <topology evidence="7">Single-pass membrane protein</topology>
    </subcellularLocation>
</comment>
<accession>A0A9D1LLA1</accession>
<keyword evidence="3 7" id="KW-1133">Transmembrane helix</keyword>
<evidence type="ECO:0000313" key="9">
    <source>
        <dbReference type="EMBL" id="HIU43915.1"/>
    </source>
</evidence>
<keyword evidence="1 7" id="KW-1003">Cell membrane</keyword>
<gene>
    <name evidence="7 9" type="primary">mltG</name>
    <name evidence="9" type="ORF">IAB67_06430</name>
</gene>
<reference evidence="9" key="2">
    <citation type="journal article" date="2021" name="PeerJ">
        <title>Extensive microbial diversity within the chicken gut microbiome revealed by metagenomics and culture.</title>
        <authorList>
            <person name="Gilroy R."/>
            <person name="Ravi A."/>
            <person name="Getino M."/>
            <person name="Pursley I."/>
            <person name="Horton D.L."/>
            <person name="Alikhan N.F."/>
            <person name="Baker D."/>
            <person name="Gharbi K."/>
            <person name="Hall N."/>
            <person name="Watson M."/>
            <person name="Adriaenssens E.M."/>
            <person name="Foster-Nyarko E."/>
            <person name="Jarju S."/>
            <person name="Secka A."/>
            <person name="Antonio M."/>
            <person name="Oren A."/>
            <person name="Chaudhuri R.R."/>
            <person name="La Ragione R."/>
            <person name="Hildebrand F."/>
            <person name="Pallen M.J."/>
        </authorList>
    </citation>
    <scope>NUCLEOTIDE SEQUENCE</scope>
    <source>
        <strain evidence="9">CHK191-8634</strain>
    </source>
</reference>
<comment type="function">
    <text evidence="7">Functions as a peptidoglycan terminase that cleaves nascent peptidoglycan strands endolytically to terminate their elongation.</text>
</comment>
<reference evidence="9" key="1">
    <citation type="submission" date="2020-10" db="EMBL/GenBank/DDBJ databases">
        <authorList>
            <person name="Gilroy R."/>
        </authorList>
    </citation>
    <scope>NUCLEOTIDE SEQUENCE</scope>
    <source>
        <strain evidence="9">CHK191-8634</strain>
    </source>
</reference>
<dbReference type="NCBIfam" id="TIGR00247">
    <property type="entry name" value="endolytic transglycosylase MltG"/>
    <property type="match status" value="1"/>
</dbReference>
<dbReference type="InterPro" id="IPR003770">
    <property type="entry name" value="MLTG-like"/>
</dbReference>
<evidence type="ECO:0000256" key="8">
    <source>
        <dbReference type="SAM" id="MobiDB-lite"/>
    </source>
</evidence>
<dbReference type="CDD" id="cd08010">
    <property type="entry name" value="MltG_like"/>
    <property type="match status" value="1"/>
</dbReference>
<dbReference type="PANTHER" id="PTHR30518:SF2">
    <property type="entry name" value="ENDOLYTIC MUREIN TRANSGLYCOSYLASE"/>
    <property type="match status" value="1"/>
</dbReference>
<dbReference type="Gene3D" id="3.30.1490.480">
    <property type="entry name" value="Endolytic murein transglycosylase"/>
    <property type="match status" value="1"/>
</dbReference>
<evidence type="ECO:0000256" key="2">
    <source>
        <dbReference type="ARBA" id="ARBA00022692"/>
    </source>
</evidence>
<comment type="caution">
    <text evidence="9">The sequence shown here is derived from an EMBL/GenBank/DDBJ whole genome shotgun (WGS) entry which is preliminary data.</text>
</comment>
<dbReference type="AlphaFoldDB" id="A0A9D1LLA1"/>
<feature type="site" description="Important for catalytic activity" evidence="7">
    <location>
        <position position="257"/>
    </location>
</feature>